<dbReference type="InterPro" id="IPR017871">
    <property type="entry name" value="ABC_transporter-like_CS"/>
</dbReference>
<dbReference type="SUPFAM" id="SSF52540">
    <property type="entry name" value="P-loop containing nucleoside triphosphate hydrolases"/>
    <property type="match status" value="1"/>
</dbReference>
<feature type="domain" description="ABC transporter" evidence="7">
    <location>
        <begin position="1"/>
        <end position="224"/>
    </location>
</feature>
<name>A0A7S9QE56_9RHOB</name>
<keyword evidence="5" id="KW-0862">Zinc</keyword>
<dbReference type="InterPro" id="IPR027417">
    <property type="entry name" value="P-loop_NTPase"/>
</dbReference>
<keyword evidence="5" id="KW-0864">Zinc transport</keyword>
<proteinExistence type="inferred from homology"/>
<dbReference type="InterPro" id="IPR050153">
    <property type="entry name" value="Metal_Ion_Import_ABC"/>
</dbReference>
<dbReference type="SMART" id="SM00382">
    <property type="entry name" value="AAA"/>
    <property type="match status" value="1"/>
</dbReference>
<dbReference type="InterPro" id="IPR003593">
    <property type="entry name" value="AAA+_ATPase"/>
</dbReference>
<dbReference type="GO" id="GO:0006829">
    <property type="term" value="P:zinc ion transport"/>
    <property type="evidence" value="ECO:0007669"/>
    <property type="project" value="UniProtKB-KW"/>
</dbReference>
<dbReference type="Gene3D" id="3.40.50.300">
    <property type="entry name" value="P-loop containing nucleotide triphosphate hydrolases"/>
    <property type="match status" value="1"/>
</dbReference>
<keyword evidence="2" id="KW-0813">Transport</keyword>
<dbReference type="Proteomes" id="UP000594800">
    <property type="component" value="Chromosome"/>
</dbReference>
<keyword evidence="4 8" id="KW-0067">ATP-binding</keyword>
<accession>A0A7S9QE56</accession>
<evidence type="ECO:0000259" key="7">
    <source>
        <dbReference type="PROSITE" id="PS50893"/>
    </source>
</evidence>
<dbReference type="InterPro" id="IPR003439">
    <property type="entry name" value="ABC_transporter-like_ATP-bd"/>
</dbReference>
<protein>
    <submittedName>
        <fullName evidence="8">ABC transporter ATP-binding protein</fullName>
    </submittedName>
</protein>
<reference evidence="8 9" key="1">
    <citation type="submission" date="2020-11" db="EMBL/GenBank/DDBJ databases">
        <title>Description of Pontivivens ytuae sp. nov. isolated from deep sea sediment of Mariana Trench.</title>
        <authorList>
            <person name="Wang Z."/>
            <person name="Sun Q.-L."/>
            <person name="Xu X.-D."/>
            <person name="Tang Y.-Z."/>
            <person name="Zhang J."/>
        </authorList>
    </citation>
    <scope>NUCLEOTIDE SEQUENCE [LARGE SCALE GENOMIC DNA]</scope>
    <source>
        <strain evidence="8 9">MT2928</strain>
    </source>
</reference>
<dbReference type="PANTHER" id="PTHR42734:SF6">
    <property type="entry name" value="MOLYBDATE IMPORT ATP-BINDING PROTEIN MOLC"/>
    <property type="match status" value="1"/>
</dbReference>
<evidence type="ECO:0000256" key="1">
    <source>
        <dbReference type="ARBA" id="ARBA00005417"/>
    </source>
</evidence>
<evidence type="ECO:0000256" key="3">
    <source>
        <dbReference type="ARBA" id="ARBA00022741"/>
    </source>
</evidence>
<dbReference type="Pfam" id="PF00005">
    <property type="entry name" value="ABC_tran"/>
    <property type="match status" value="1"/>
</dbReference>
<organism evidence="8 9">
    <name type="scientific">Pontivivens ytuae</name>
    <dbReference type="NCBI Taxonomy" id="2789856"/>
    <lineage>
        <taxon>Bacteria</taxon>
        <taxon>Pseudomonadati</taxon>
        <taxon>Pseudomonadota</taxon>
        <taxon>Alphaproteobacteria</taxon>
        <taxon>Rhodobacterales</taxon>
        <taxon>Paracoccaceae</taxon>
        <taxon>Pontivivens</taxon>
    </lineage>
</organism>
<evidence type="ECO:0000313" key="8">
    <source>
        <dbReference type="EMBL" id="QPH55610.1"/>
    </source>
</evidence>
<dbReference type="GO" id="GO:0016887">
    <property type="term" value="F:ATP hydrolysis activity"/>
    <property type="evidence" value="ECO:0007669"/>
    <property type="project" value="InterPro"/>
</dbReference>
<keyword evidence="3" id="KW-0547">Nucleotide-binding</keyword>
<evidence type="ECO:0000256" key="4">
    <source>
        <dbReference type="ARBA" id="ARBA00022840"/>
    </source>
</evidence>
<evidence type="ECO:0000256" key="2">
    <source>
        <dbReference type="ARBA" id="ARBA00022448"/>
    </source>
</evidence>
<keyword evidence="9" id="KW-1185">Reference proteome</keyword>
<comment type="similarity">
    <text evidence="1">Belongs to the ABC transporter superfamily.</text>
</comment>
<dbReference type="KEGG" id="poz:I0K15_07720"/>
<dbReference type="PROSITE" id="PS00211">
    <property type="entry name" value="ABC_TRANSPORTER_1"/>
    <property type="match status" value="1"/>
</dbReference>
<sequence length="248" mass="26266">MRIQQGELRVAGRCIARALDLDVNSGEVLAILGPNGRGKTTLIRAMVGTLPLSRGRRIVRGAIGYVPQSTGVSFDYRVRDLVVMGRARNIGLFGSPGAEDYAAADAALDRMGQHALADRRVSTLSGGERQLVLIARALAGDCDVLMLDEPASALDLRNQRHLFDLLGMLAGDNGLAVVFSTHVPGHAFDAADRVLLLHGPNHCDTGPVPQALSEEALSALYDTPIRVLADSFGSGRVLRAAVATPEQA</sequence>
<evidence type="ECO:0000256" key="6">
    <source>
        <dbReference type="ARBA" id="ARBA00023065"/>
    </source>
</evidence>
<evidence type="ECO:0000256" key="5">
    <source>
        <dbReference type="ARBA" id="ARBA00022906"/>
    </source>
</evidence>
<dbReference type="AlphaFoldDB" id="A0A7S9QE56"/>
<dbReference type="GO" id="GO:0005524">
    <property type="term" value="F:ATP binding"/>
    <property type="evidence" value="ECO:0007669"/>
    <property type="project" value="UniProtKB-KW"/>
</dbReference>
<dbReference type="EMBL" id="CP064942">
    <property type="protein sequence ID" value="QPH55610.1"/>
    <property type="molecule type" value="Genomic_DNA"/>
</dbReference>
<dbReference type="PANTHER" id="PTHR42734">
    <property type="entry name" value="METAL TRANSPORT SYSTEM ATP-BINDING PROTEIN TM_0124-RELATED"/>
    <property type="match status" value="1"/>
</dbReference>
<evidence type="ECO:0000313" key="9">
    <source>
        <dbReference type="Proteomes" id="UP000594800"/>
    </source>
</evidence>
<keyword evidence="6" id="KW-0406">Ion transport</keyword>
<gene>
    <name evidence="8" type="ORF">I0K15_07720</name>
</gene>
<dbReference type="PROSITE" id="PS50893">
    <property type="entry name" value="ABC_TRANSPORTER_2"/>
    <property type="match status" value="1"/>
</dbReference>